<comment type="caution">
    <text evidence="1">The sequence shown here is derived from an EMBL/GenBank/DDBJ whole genome shotgun (WGS) entry which is preliminary data.</text>
</comment>
<sequence>MTITPKEITKPKTDLHLDNSRIMISDIENVVKSQLNLRTQQIP</sequence>
<dbReference type="Proteomes" id="UP000789920">
    <property type="component" value="Unassembled WGS sequence"/>
</dbReference>
<name>A0ACA9QI73_9GLOM</name>
<organism evidence="1 2">
    <name type="scientific">Racocetra persica</name>
    <dbReference type="NCBI Taxonomy" id="160502"/>
    <lineage>
        <taxon>Eukaryota</taxon>
        <taxon>Fungi</taxon>
        <taxon>Fungi incertae sedis</taxon>
        <taxon>Mucoromycota</taxon>
        <taxon>Glomeromycotina</taxon>
        <taxon>Glomeromycetes</taxon>
        <taxon>Diversisporales</taxon>
        <taxon>Gigasporaceae</taxon>
        <taxon>Racocetra</taxon>
    </lineage>
</organism>
<reference evidence="1" key="1">
    <citation type="submission" date="2021-06" db="EMBL/GenBank/DDBJ databases">
        <authorList>
            <person name="Kallberg Y."/>
            <person name="Tangrot J."/>
            <person name="Rosling A."/>
        </authorList>
    </citation>
    <scope>NUCLEOTIDE SEQUENCE</scope>
    <source>
        <strain evidence="1">MA461A</strain>
    </source>
</reference>
<gene>
    <name evidence="1" type="ORF">RPERSI_LOCUS14354</name>
</gene>
<keyword evidence="2" id="KW-1185">Reference proteome</keyword>
<evidence type="ECO:0000313" key="2">
    <source>
        <dbReference type="Proteomes" id="UP000789920"/>
    </source>
</evidence>
<protein>
    <submittedName>
        <fullName evidence="1">2527_t:CDS:1</fullName>
    </submittedName>
</protein>
<evidence type="ECO:0000313" key="1">
    <source>
        <dbReference type="EMBL" id="CAG8752625.1"/>
    </source>
</evidence>
<accession>A0ACA9QI73</accession>
<proteinExistence type="predicted"/>
<dbReference type="EMBL" id="CAJVQC010032963">
    <property type="protein sequence ID" value="CAG8752625.1"/>
    <property type="molecule type" value="Genomic_DNA"/>
</dbReference>
<feature type="non-terminal residue" evidence="1">
    <location>
        <position position="43"/>
    </location>
</feature>